<evidence type="ECO:0000313" key="9">
    <source>
        <dbReference type="Proteomes" id="UP000051326"/>
    </source>
</evidence>
<gene>
    <name evidence="7" type="primary">pitA</name>
    <name evidence="8" type="ORF">K3718_05160</name>
    <name evidence="7" type="ORF">PHA8399_01951</name>
</gene>
<evidence type="ECO:0000256" key="2">
    <source>
        <dbReference type="ARBA" id="ARBA00022448"/>
    </source>
</evidence>
<reference evidence="7 9" key="1">
    <citation type="submission" date="2015-09" db="EMBL/GenBank/DDBJ databases">
        <authorList>
            <consortium name="Swine Surveillance"/>
        </authorList>
    </citation>
    <scope>NUCLEOTIDE SEQUENCE [LARGE SCALE GENOMIC DNA]</scope>
    <source>
        <strain evidence="7 9">CECT 8399</strain>
    </source>
</reference>
<organism evidence="7 9">
    <name type="scientific">Leisingera aquaemixtae</name>
    <dbReference type="NCBI Taxonomy" id="1396826"/>
    <lineage>
        <taxon>Bacteria</taxon>
        <taxon>Pseudomonadati</taxon>
        <taxon>Pseudomonadota</taxon>
        <taxon>Alphaproteobacteria</taxon>
        <taxon>Rhodobacterales</taxon>
        <taxon>Roseobacteraceae</taxon>
        <taxon>Leisingera</taxon>
    </lineage>
</organism>
<dbReference type="RefSeq" id="WP_058285942.1">
    <property type="nucleotide sequence ID" value="NZ_CP041159.1"/>
</dbReference>
<keyword evidence="3 6" id="KW-0812">Transmembrane</keyword>
<feature type="transmembrane region" description="Helical" evidence="6">
    <location>
        <begin position="139"/>
        <end position="159"/>
    </location>
</feature>
<feature type="transmembrane region" description="Helical" evidence="6">
    <location>
        <begin position="196"/>
        <end position="215"/>
    </location>
</feature>
<sequence length="493" mass="51202">MSDAPQRTQWTTLDKDLNRISQLELATAYVSRPLVAPGIALAFIVLAGLGAGVFFGGSAMSMVVIAAAAFGAYMAINIGANDVANNMGPAVGANALTMGGAIVIAAVAESAGALLAGGDVVSTISKGIIDPTAVSSSNVFIWAMMAALISSALWVNLATWVGAPVSTTHSVVGGVLGAGVAAAGTAAVNWPTMGKIAASWVISPVLGGVIAALFLAFIKAKIIYQDDKIAAARRWVPVLVAIMAGAFASYLALKGLKKIVKIDLETALLIGAGIGALSYVITAPLIKRQSEGMENRNKSLKALFGLPLVISAALLSFAHGANDVANAVGPLAAIVHATEFGDFATKVTIPTWVMVIGAFGISFGLFLFGPKLIRMVGSQITKLNPMRAYCVSLSAAITVIVASWLGLPVSSTHIAVGAVFGVGFFREWHMERRLKKTAAGRPAEKRIAPEERRRRKLVRRSHFMTIVAAWVITVPAAALLSAVIYLLLNTFVG</sequence>
<comment type="similarity">
    <text evidence="6">Belongs to the inorganic phosphate transporter (PiT) (TC 2.A.20) family.</text>
</comment>
<evidence type="ECO:0000313" key="7">
    <source>
        <dbReference type="EMBL" id="CUH99825.1"/>
    </source>
</evidence>
<dbReference type="Proteomes" id="UP001058514">
    <property type="component" value="Chromosome"/>
</dbReference>
<feature type="transmembrane region" description="Helical" evidence="6">
    <location>
        <begin position="411"/>
        <end position="428"/>
    </location>
</feature>
<evidence type="ECO:0000256" key="6">
    <source>
        <dbReference type="RuleBase" id="RU363058"/>
    </source>
</evidence>
<comment type="subcellular location">
    <subcellularLocation>
        <location evidence="1 6">Membrane</location>
        <topology evidence="1 6">Multi-pass membrane protein</topology>
    </subcellularLocation>
</comment>
<dbReference type="EMBL" id="CYSR01000021">
    <property type="protein sequence ID" value="CUH99825.1"/>
    <property type="molecule type" value="Genomic_DNA"/>
</dbReference>
<feature type="transmembrane region" description="Helical" evidence="6">
    <location>
        <begin position="171"/>
        <end position="190"/>
    </location>
</feature>
<keyword evidence="2 6" id="KW-0813">Transport</keyword>
<feature type="transmembrane region" description="Helical" evidence="6">
    <location>
        <begin position="302"/>
        <end position="321"/>
    </location>
</feature>
<protein>
    <recommendedName>
        <fullName evidence="6">Phosphate transporter</fullName>
    </recommendedName>
</protein>
<feature type="transmembrane region" description="Helical" evidence="6">
    <location>
        <begin position="388"/>
        <end position="405"/>
    </location>
</feature>
<dbReference type="PANTHER" id="PTHR11101:SF80">
    <property type="entry name" value="PHOSPHATE TRANSPORTER"/>
    <property type="match status" value="1"/>
</dbReference>
<dbReference type="InterPro" id="IPR001204">
    <property type="entry name" value="Phos_transporter"/>
</dbReference>
<evidence type="ECO:0000256" key="5">
    <source>
        <dbReference type="ARBA" id="ARBA00023136"/>
    </source>
</evidence>
<dbReference type="GO" id="GO:0016020">
    <property type="term" value="C:membrane"/>
    <property type="evidence" value="ECO:0007669"/>
    <property type="project" value="UniProtKB-SubCell"/>
</dbReference>
<evidence type="ECO:0000256" key="4">
    <source>
        <dbReference type="ARBA" id="ARBA00022989"/>
    </source>
</evidence>
<keyword evidence="4 6" id="KW-1133">Transmembrane helix</keyword>
<reference evidence="8" key="2">
    <citation type="submission" date="2021-08" db="EMBL/GenBank/DDBJ databases">
        <authorList>
            <person name="Nwanade C."/>
            <person name="Wang M."/>
            <person name="Masoudi A."/>
            <person name="Yu Z."/>
            <person name="Liu J."/>
        </authorList>
    </citation>
    <scope>NUCLEOTIDE SEQUENCE</scope>
    <source>
        <strain evidence="8">S166</strain>
    </source>
</reference>
<evidence type="ECO:0000313" key="10">
    <source>
        <dbReference type="Proteomes" id="UP001058514"/>
    </source>
</evidence>
<feature type="transmembrane region" description="Helical" evidence="6">
    <location>
        <begin position="34"/>
        <end position="55"/>
    </location>
</feature>
<dbReference type="STRING" id="1396826.PHA8399_01951"/>
<proteinExistence type="inferred from homology"/>
<feature type="transmembrane region" description="Helical" evidence="6">
    <location>
        <begin position="235"/>
        <end position="253"/>
    </location>
</feature>
<name>A0A0P1H999_9RHOB</name>
<keyword evidence="6" id="KW-0592">Phosphate transport</keyword>
<dbReference type="EMBL" id="CP081051">
    <property type="protein sequence ID" value="UWQ42480.1"/>
    <property type="molecule type" value="Genomic_DNA"/>
</dbReference>
<evidence type="ECO:0000256" key="3">
    <source>
        <dbReference type="ARBA" id="ARBA00022692"/>
    </source>
</evidence>
<feature type="transmembrane region" description="Helical" evidence="6">
    <location>
        <begin position="463"/>
        <end position="488"/>
    </location>
</feature>
<keyword evidence="5 6" id="KW-0472">Membrane</keyword>
<dbReference type="GO" id="GO:0035435">
    <property type="term" value="P:phosphate ion transmembrane transport"/>
    <property type="evidence" value="ECO:0007669"/>
    <property type="project" value="TreeGrafter"/>
</dbReference>
<accession>A0A0P1H999</accession>
<dbReference type="PANTHER" id="PTHR11101">
    <property type="entry name" value="PHOSPHATE TRANSPORTER"/>
    <property type="match status" value="1"/>
</dbReference>
<feature type="transmembrane region" description="Helical" evidence="6">
    <location>
        <begin position="62"/>
        <end position="80"/>
    </location>
</feature>
<feature type="transmembrane region" description="Helical" evidence="6">
    <location>
        <begin position="349"/>
        <end position="368"/>
    </location>
</feature>
<dbReference type="GO" id="GO:0005315">
    <property type="term" value="F:phosphate transmembrane transporter activity"/>
    <property type="evidence" value="ECO:0007669"/>
    <property type="project" value="InterPro"/>
</dbReference>
<keyword evidence="10" id="KW-1185">Reference proteome</keyword>
<evidence type="ECO:0000313" key="8">
    <source>
        <dbReference type="EMBL" id="UWQ42480.1"/>
    </source>
</evidence>
<feature type="transmembrane region" description="Helical" evidence="6">
    <location>
        <begin position="259"/>
        <end position="281"/>
    </location>
</feature>
<dbReference type="Pfam" id="PF01384">
    <property type="entry name" value="PHO4"/>
    <property type="match status" value="1"/>
</dbReference>
<dbReference type="AlphaFoldDB" id="A0A0P1H999"/>
<dbReference type="Proteomes" id="UP000051326">
    <property type="component" value="Unassembled WGS sequence"/>
</dbReference>
<evidence type="ECO:0000256" key="1">
    <source>
        <dbReference type="ARBA" id="ARBA00004141"/>
    </source>
</evidence>